<name>A0A1L9V338_ASPBC</name>
<sequence length="103" mass="11865">MVGETHRGLITSEDEQEEEGGIGLKEKRKRERRREKEREVSGREERREESPAPPSTRIYRLLPTDYSAYLSSLPLVRRPSATVAPHPPSFPSIVIISQYSRTF</sequence>
<protein>
    <submittedName>
        <fullName evidence="2">Uncharacterized protein</fullName>
    </submittedName>
</protein>
<organism evidence="2 3">
    <name type="scientific">Aspergillus brasiliensis (strain CBS 101740 / IMI 381727 / IBT 21946)</name>
    <dbReference type="NCBI Taxonomy" id="767769"/>
    <lineage>
        <taxon>Eukaryota</taxon>
        <taxon>Fungi</taxon>
        <taxon>Dikarya</taxon>
        <taxon>Ascomycota</taxon>
        <taxon>Pezizomycotina</taxon>
        <taxon>Eurotiomycetes</taxon>
        <taxon>Eurotiomycetidae</taxon>
        <taxon>Eurotiales</taxon>
        <taxon>Aspergillaceae</taxon>
        <taxon>Aspergillus</taxon>
        <taxon>Aspergillus subgen. Circumdati</taxon>
    </lineage>
</organism>
<accession>A0A1L9V338</accession>
<feature type="region of interest" description="Disordered" evidence="1">
    <location>
        <begin position="1"/>
        <end position="58"/>
    </location>
</feature>
<feature type="compositionally biased region" description="Basic and acidic residues" evidence="1">
    <location>
        <begin position="34"/>
        <end position="50"/>
    </location>
</feature>
<dbReference type="EMBL" id="KV878679">
    <property type="protein sequence ID" value="OJJ78330.1"/>
    <property type="molecule type" value="Genomic_DNA"/>
</dbReference>
<dbReference type="AlphaFoldDB" id="A0A1L9V338"/>
<evidence type="ECO:0000256" key="1">
    <source>
        <dbReference type="SAM" id="MobiDB-lite"/>
    </source>
</evidence>
<reference evidence="3" key="1">
    <citation type="journal article" date="2017" name="Genome Biol.">
        <title>Comparative genomics reveals high biological diversity and specific adaptations in the industrially and medically important fungal genus Aspergillus.</title>
        <authorList>
            <person name="de Vries R.P."/>
            <person name="Riley R."/>
            <person name="Wiebenga A."/>
            <person name="Aguilar-Osorio G."/>
            <person name="Amillis S."/>
            <person name="Uchima C.A."/>
            <person name="Anderluh G."/>
            <person name="Asadollahi M."/>
            <person name="Askin M."/>
            <person name="Barry K."/>
            <person name="Battaglia E."/>
            <person name="Bayram O."/>
            <person name="Benocci T."/>
            <person name="Braus-Stromeyer S.A."/>
            <person name="Caldana C."/>
            <person name="Canovas D."/>
            <person name="Cerqueira G.C."/>
            <person name="Chen F."/>
            <person name="Chen W."/>
            <person name="Choi C."/>
            <person name="Clum A."/>
            <person name="Dos Santos R.A."/>
            <person name="Damasio A.R."/>
            <person name="Diallinas G."/>
            <person name="Emri T."/>
            <person name="Fekete E."/>
            <person name="Flipphi M."/>
            <person name="Freyberg S."/>
            <person name="Gallo A."/>
            <person name="Gournas C."/>
            <person name="Habgood R."/>
            <person name="Hainaut M."/>
            <person name="Harispe M.L."/>
            <person name="Henrissat B."/>
            <person name="Hilden K.S."/>
            <person name="Hope R."/>
            <person name="Hossain A."/>
            <person name="Karabika E."/>
            <person name="Karaffa L."/>
            <person name="Karanyi Z."/>
            <person name="Krasevec N."/>
            <person name="Kuo A."/>
            <person name="Kusch H."/>
            <person name="LaButti K."/>
            <person name="Lagendijk E.L."/>
            <person name="Lapidus A."/>
            <person name="Levasseur A."/>
            <person name="Lindquist E."/>
            <person name="Lipzen A."/>
            <person name="Logrieco A.F."/>
            <person name="MacCabe A."/>
            <person name="Maekelae M.R."/>
            <person name="Malavazi I."/>
            <person name="Melin P."/>
            <person name="Meyer V."/>
            <person name="Mielnichuk N."/>
            <person name="Miskei M."/>
            <person name="Molnar A.P."/>
            <person name="Mule G."/>
            <person name="Ngan C.Y."/>
            <person name="Orejas M."/>
            <person name="Orosz E."/>
            <person name="Ouedraogo J.P."/>
            <person name="Overkamp K.M."/>
            <person name="Park H.-S."/>
            <person name="Perrone G."/>
            <person name="Piumi F."/>
            <person name="Punt P.J."/>
            <person name="Ram A.F."/>
            <person name="Ramon A."/>
            <person name="Rauscher S."/>
            <person name="Record E."/>
            <person name="Riano-Pachon D.M."/>
            <person name="Robert V."/>
            <person name="Roehrig J."/>
            <person name="Ruller R."/>
            <person name="Salamov A."/>
            <person name="Salih N.S."/>
            <person name="Samson R.A."/>
            <person name="Sandor E."/>
            <person name="Sanguinetti M."/>
            <person name="Schuetze T."/>
            <person name="Sepcic K."/>
            <person name="Shelest E."/>
            <person name="Sherlock G."/>
            <person name="Sophianopoulou V."/>
            <person name="Squina F.M."/>
            <person name="Sun H."/>
            <person name="Susca A."/>
            <person name="Todd R.B."/>
            <person name="Tsang A."/>
            <person name="Unkles S.E."/>
            <person name="van de Wiele N."/>
            <person name="van Rossen-Uffink D."/>
            <person name="Oliveira J.V."/>
            <person name="Vesth T.C."/>
            <person name="Visser J."/>
            <person name="Yu J.-H."/>
            <person name="Zhou M."/>
            <person name="Andersen M.R."/>
            <person name="Archer D.B."/>
            <person name="Baker S.E."/>
            <person name="Benoit I."/>
            <person name="Brakhage A.A."/>
            <person name="Braus G.H."/>
            <person name="Fischer R."/>
            <person name="Frisvad J.C."/>
            <person name="Goldman G.H."/>
            <person name="Houbraken J."/>
            <person name="Oakley B."/>
            <person name="Pocsi I."/>
            <person name="Scazzocchio C."/>
            <person name="Seiboth B."/>
            <person name="vanKuyk P.A."/>
            <person name="Wortman J."/>
            <person name="Dyer P.S."/>
            <person name="Grigoriev I.V."/>
        </authorList>
    </citation>
    <scope>NUCLEOTIDE SEQUENCE [LARGE SCALE GENOMIC DNA]</scope>
    <source>
        <strain evidence="3">CBS 101740 / IMI 381727 / IBT 21946</strain>
    </source>
</reference>
<gene>
    <name evidence="2" type="ORF">ASPBRDRAFT_37553</name>
</gene>
<dbReference type="VEuPathDB" id="FungiDB:ASPBRDRAFT_37553"/>
<evidence type="ECO:0000313" key="2">
    <source>
        <dbReference type="EMBL" id="OJJ78330.1"/>
    </source>
</evidence>
<evidence type="ECO:0000313" key="3">
    <source>
        <dbReference type="Proteomes" id="UP000184499"/>
    </source>
</evidence>
<dbReference type="GeneID" id="93576240"/>
<proteinExistence type="predicted"/>
<dbReference type="Proteomes" id="UP000184499">
    <property type="component" value="Unassembled WGS sequence"/>
</dbReference>
<keyword evidence="3" id="KW-1185">Reference proteome</keyword>
<dbReference type="RefSeq" id="XP_067485577.1">
    <property type="nucleotide sequence ID" value="XM_067623752.1"/>
</dbReference>